<evidence type="ECO:0000256" key="5">
    <source>
        <dbReference type="ARBA" id="ARBA00022723"/>
    </source>
</evidence>
<dbReference type="PIRSF" id="PIRSF028980">
    <property type="entry name" value="tRNAHis_guanylyltransferase"/>
    <property type="match status" value="1"/>
</dbReference>
<dbReference type="PANTHER" id="PTHR12729:SF6">
    <property type="entry name" value="TRNA(HIS) GUANYLYLTRANSFERASE-RELATED"/>
    <property type="match status" value="1"/>
</dbReference>
<evidence type="ECO:0000256" key="8">
    <source>
        <dbReference type="ARBA" id="ARBA00023134"/>
    </source>
</evidence>
<feature type="binding site" evidence="14">
    <location>
        <position position="67"/>
    </location>
    <ligand>
        <name>Mg(2+)</name>
        <dbReference type="ChEBI" id="CHEBI:18420"/>
        <label>1</label>
        <note>catalytic</note>
    </ligand>
</feature>
<feature type="binding site" evidence="13">
    <location>
        <begin position="66"/>
        <end position="71"/>
    </location>
    <ligand>
        <name>GTP</name>
        <dbReference type="ChEBI" id="CHEBI:37565"/>
    </ligand>
</feature>
<evidence type="ECO:0000259" key="16">
    <source>
        <dbReference type="Pfam" id="PF14413"/>
    </source>
</evidence>
<dbReference type="EC" id="2.7.7.79" evidence="12"/>
<dbReference type="EMBL" id="UYSU01033178">
    <property type="protein sequence ID" value="VDL91642.1"/>
    <property type="molecule type" value="Genomic_DNA"/>
</dbReference>
<evidence type="ECO:0000313" key="19">
    <source>
        <dbReference type="WBParaSite" id="SSLN_0000542301-mRNA-1"/>
    </source>
</evidence>
<feature type="domain" description="Thg1 C-terminal" evidence="16">
    <location>
        <begin position="176"/>
        <end position="260"/>
    </location>
</feature>
<dbReference type="InterPro" id="IPR007537">
    <property type="entry name" value="tRNAHis_GuaTrfase_Thg1"/>
</dbReference>
<dbReference type="Pfam" id="PF04446">
    <property type="entry name" value="Thg1"/>
    <property type="match status" value="1"/>
</dbReference>
<dbReference type="PANTHER" id="PTHR12729">
    <property type="entry name" value="TRNA(HIS) GUANYLYLTRANSFERASE-RELATED"/>
    <property type="match status" value="1"/>
</dbReference>
<dbReference type="Proteomes" id="UP000275846">
    <property type="component" value="Unassembled WGS sequence"/>
</dbReference>
<evidence type="ECO:0000256" key="2">
    <source>
        <dbReference type="ARBA" id="ARBA00022679"/>
    </source>
</evidence>
<dbReference type="Pfam" id="PF14413">
    <property type="entry name" value="Thg1C"/>
    <property type="match status" value="1"/>
</dbReference>
<dbReference type="STRING" id="70667.A0A183SM09"/>
<dbReference type="Gene3D" id="3.30.70.3000">
    <property type="match status" value="1"/>
</dbReference>
<evidence type="ECO:0000256" key="3">
    <source>
        <dbReference type="ARBA" id="ARBA00022694"/>
    </source>
</evidence>
<accession>A0A183SM09</accession>
<keyword evidence="3 12" id="KW-0819">tRNA processing</keyword>
<feature type="binding site" evidence="14">
    <location>
        <position position="66"/>
    </location>
    <ligand>
        <name>Mg(2+)</name>
        <dbReference type="ChEBI" id="CHEBI:18420"/>
        <label>1</label>
        <note>catalytic</note>
    </ligand>
</feature>
<dbReference type="FunFam" id="3.30.70.3000:FF:000001">
    <property type="entry name" value="tRNA(His) guanylyltransferase"/>
    <property type="match status" value="1"/>
</dbReference>
<reference evidence="17 18" key="2">
    <citation type="submission" date="2018-11" db="EMBL/GenBank/DDBJ databases">
        <authorList>
            <consortium name="Pathogen Informatics"/>
        </authorList>
    </citation>
    <scope>NUCLEOTIDE SEQUENCE [LARGE SCALE GENOMIC DNA]</scope>
    <source>
        <strain evidence="17 18">NST_G2</strain>
    </source>
</reference>
<comment type="cofactor">
    <cofactor evidence="14">
        <name>Mg(2+)</name>
        <dbReference type="ChEBI" id="CHEBI:18420"/>
    </cofactor>
    <text evidence="14">Binds 2 magnesium ions per subunit.</text>
</comment>
<comment type="similarity">
    <text evidence="1 12">Belongs to the tRNA(His) guanylyltransferase family.</text>
</comment>
<evidence type="ECO:0000256" key="10">
    <source>
        <dbReference type="ARBA" id="ARBA00058346"/>
    </source>
</evidence>
<feature type="binding site" evidence="14">
    <location>
        <position position="113"/>
    </location>
    <ligand>
        <name>Mg(2+)</name>
        <dbReference type="ChEBI" id="CHEBI:18420"/>
        <label>1</label>
        <note>catalytic</note>
    </ligand>
</feature>
<keyword evidence="4 12" id="KW-0548">Nucleotidyltransferase</keyword>
<evidence type="ECO:0000256" key="6">
    <source>
        <dbReference type="ARBA" id="ARBA00022741"/>
    </source>
</evidence>
<evidence type="ECO:0000313" key="18">
    <source>
        <dbReference type="Proteomes" id="UP000275846"/>
    </source>
</evidence>
<evidence type="ECO:0000256" key="14">
    <source>
        <dbReference type="PIRSR" id="PIRSR028980-2"/>
    </source>
</evidence>
<comment type="subunit">
    <text evidence="11">Homotetramer. Interacts with MFN1 and MFN2; functions as a guanyl-nucleotide exchange factor/GEF for MFN2 and also probably MFN1.</text>
</comment>
<keyword evidence="18" id="KW-1185">Reference proteome</keyword>
<gene>
    <name evidence="17" type="ORF">SSLN_LOCUS5257</name>
</gene>
<dbReference type="OrthoDB" id="62560at2759"/>
<feature type="domain" description="tRNAHis guanylyltransferase catalytic" evidence="15">
    <location>
        <begin position="43"/>
        <end position="172"/>
    </location>
</feature>
<keyword evidence="5 12" id="KW-0479">Metal-binding</keyword>
<feature type="binding site" evidence="13">
    <location>
        <begin position="112"/>
        <end position="113"/>
    </location>
    <ligand>
        <name>GTP</name>
        <dbReference type="ChEBI" id="CHEBI:37565"/>
    </ligand>
</feature>
<feature type="binding site" evidence="14">
    <location>
        <position position="66"/>
    </location>
    <ligand>
        <name>Mg(2+)</name>
        <dbReference type="ChEBI" id="CHEBI:18420"/>
        <label>2</label>
        <note>catalytic</note>
    </ligand>
</feature>
<dbReference type="GO" id="GO:0005525">
    <property type="term" value="F:GTP binding"/>
    <property type="evidence" value="ECO:0007669"/>
    <property type="project" value="UniProtKB-UniRule"/>
</dbReference>
<evidence type="ECO:0000256" key="12">
    <source>
        <dbReference type="PIRNR" id="PIRNR028980"/>
    </source>
</evidence>
<comment type="catalytic activity">
    <reaction evidence="9 12">
        <text>a 5'-end ribonucleotide-tRNA(His) + GTP + ATP + H2O = a 5'-end phospho-guanosine-ribonucleotide-tRNA(His) + AMP + 2 diphosphate + H(+)</text>
        <dbReference type="Rhea" id="RHEA:54564"/>
        <dbReference type="Rhea" id="RHEA-COMP:14193"/>
        <dbReference type="Rhea" id="RHEA-COMP:14917"/>
        <dbReference type="ChEBI" id="CHEBI:15377"/>
        <dbReference type="ChEBI" id="CHEBI:15378"/>
        <dbReference type="ChEBI" id="CHEBI:30616"/>
        <dbReference type="ChEBI" id="CHEBI:33019"/>
        <dbReference type="ChEBI" id="CHEBI:37565"/>
        <dbReference type="ChEBI" id="CHEBI:138282"/>
        <dbReference type="ChEBI" id="CHEBI:141847"/>
        <dbReference type="ChEBI" id="CHEBI:456215"/>
        <dbReference type="EC" id="2.7.7.79"/>
    </reaction>
</comment>
<dbReference type="GO" id="GO:0006400">
    <property type="term" value="P:tRNA modification"/>
    <property type="evidence" value="ECO:0007669"/>
    <property type="project" value="UniProtKB-UniRule"/>
</dbReference>
<keyword evidence="6 12" id="KW-0547">Nucleotide-binding</keyword>
<evidence type="ECO:0000256" key="4">
    <source>
        <dbReference type="ARBA" id="ARBA00022695"/>
    </source>
</evidence>
<reference evidence="19" key="1">
    <citation type="submission" date="2016-06" db="UniProtKB">
        <authorList>
            <consortium name="WormBaseParasite"/>
        </authorList>
    </citation>
    <scope>IDENTIFICATION</scope>
</reference>
<dbReference type="GO" id="GO:0008193">
    <property type="term" value="F:tRNA guanylyltransferase activity"/>
    <property type="evidence" value="ECO:0007669"/>
    <property type="project" value="UniProtKB-UniRule"/>
</dbReference>
<evidence type="ECO:0000256" key="13">
    <source>
        <dbReference type="PIRSR" id="PIRSR028980-1"/>
    </source>
</evidence>
<comment type="function">
    <text evidence="10">Adds a GMP to the 5'-end of tRNA(His) after transcription and RNase P cleavage. This step is essential for proper recognition of the tRNA and for the fidelity of protein synthesis. Also functions as a guanyl-nucleotide exchange factor/GEF for the MFN1 and MFN2 mitofusins thereby regulating mitochondrial fusion. By regulating both mitochondrial dynamics and bioenergetic function, it contributes to cell survival following oxidative stress.</text>
</comment>
<evidence type="ECO:0000313" key="17">
    <source>
        <dbReference type="EMBL" id="VDL91642.1"/>
    </source>
</evidence>
<dbReference type="InterPro" id="IPR024956">
    <property type="entry name" value="tRNAHis_GuaTrfase_cat"/>
</dbReference>
<name>A0A183SM09_SCHSO</name>
<protein>
    <recommendedName>
        <fullName evidence="12">tRNA(His) guanylyltransferase</fullName>
        <ecNumber evidence="12">2.7.7.79</ecNumber>
    </recommendedName>
    <alternativeName>
        <fullName evidence="12">tRNA-histidine guanylyltransferase</fullName>
    </alternativeName>
</protein>
<dbReference type="InterPro" id="IPR038469">
    <property type="entry name" value="tRNAHis_GuaTrfase_Thg1_sf"/>
</dbReference>
<evidence type="ECO:0000256" key="7">
    <source>
        <dbReference type="ARBA" id="ARBA00022842"/>
    </source>
</evidence>
<keyword evidence="2 12" id="KW-0808">Transferase</keyword>
<evidence type="ECO:0000259" key="15">
    <source>
        <dbReference type="Pfam" id="PF04446"/>
    </source>
</evidence>
<evidence type="ECO:0000256" key="9">
    <source>
        <dbReference type="ARBA" id="ARBA00047281"/>
    </source>
</evidence>
<dbReference type="GO" id="GO:0000287">
    <property type="term" value="F:magnesium ion binding"/>
    <property type="evidence" value="ECO:0007669"/>
    <property type="project" value="UniProtKB-UniRule"/>
</dbReference>
<organism evidence="19">
    <name type="scientific">Schistocephalus solidus</name>
    <name type="common">Tapeworm</name>
    <dbReference type="NCBI Taxonomy" id="70667"/>
    <lineage>
        <taxon>Eukaryota</taxon>
        <taxon>Metazoa</taxon>
        <taxon>Spiralia</taxon>
        <taxon>Lophotrochozoa</taxon>
        <taxon>Platyhelminthes</taxon>
        <taxon>Cestoda</taxon>
        <taxon>Eucestoda</taxon>
        <taxon>Diphyllobothriidea</taxon>
        <taxon>Diphyllobothriidae</taxon>
        <taxon>Schistocephalus</taxon>
    </lineage>
</organism>
<keyword evidence="7 12" id="KW-0460">Magnesium</keyword>
<keyword evidence="8 12" id="KW-0342">GTP-binding</keyword>
<evidence type="ECO:0000256" key="11">
    <source>
        <dbReference type="ARBA" id="ARBA00065710"/>
    </source>
</evidence>
<evidence type="ECO:0000256" key="1">
    <source>
        <dbReference type="ARBA" id="ARBA00010113"/>
    </source>
</evidence>
<dbReference type="InterPro" id="IPR025845">
    <property type="entry name" value="Thg1_C_dom"/>
</dbReference>
<dbReference type="WBParaSite" id="SSLN_0000542301-mRNA-1">
    <property type="protein sequence ID" value="SSLN_0000542301-mRNA-1"/>
    <property type="gene ID" value="SSLN_0000542301"/>
</dbReference>
<sequence length="280" mass="32149">MGATTAVAASPFSLCAANCLRLFNPSRSFGLAASLPKMANSVYTYVRDFESETPCLPNTWIVVRLDGQTFHKFADKHHFEKPNDARALGLAVAAARRVMRQHNDIVLAYGQSDEFSFVFRRSTTAFNRRANKLMTTVVSLFASSYVFEWPKYMKDVQLLYPPAFDARVVLYPSDANLRDYLSWRQVDCHINNLYNTCFWNIVKSGQTPSAAEERLRGTLSSDKNEILFAEFGINYNNEPQLFRKGTIIFRKQTKKTELEERNCDLIKDDFWIENPHLLEP</sequence>
<proteinExistence type="inferred from homology"/>
<feature type="binding site" evidence="14">
    <location>
        <position position="113"/>
    </location>
    <ligand>
        <name>Mg(2+)</name>
        <dbReference type="ChEBI" id="CHEBI:18420"/>
        <label>2</label>
        <note>catalytic</note>
    </ligand>
</feature>
<dbReference type="AlphaFoldDB" id="A0A183SM09"/>